<evidence type="ECO:0000313" key="3">
    <source>
        <dbReference type="Proteomes" id="UP001177003"/>
    </source>
</evidence>
<keyword evidence="3" id="KW-1185">Reference proteome</keyword>
<evidence type="ECO:0000256" key="1">
    <source>
        <dbReference type="SAM" id="MobiDB-lite"/>
    </source>
</evidence>
<organism evidence="2 3">
    <name type="scientific">Lactuca saligna</name>
    <name type="common">Willowleaf lettuce</name>
    <dbReference type="NCBI Taxonomy" id="75948"/>
    <lineage>
        <taxon>Eukaryota</taxon>
        <taxon>Viridiplantae</taxon>
        <taxon>Streptophyta</taxon>
        <taxon>Embryophyta</taxon>
        <taxon>Tracheophyta</taxon>
        <taxon>Spermatophyta</taxon>
        <taxon>Magnoliopsida</taxon>
        <taxon>eudicotyledons</taxon>
        <taxon>Gunneridae</taxon>
        <taxon>Pentapetalae</taxon>
        <taxon>asterids</taxon>
        <taxon>campanulids</taxon>
        <taxon>Asterales</taxon>
        <taxon>Asteraceae</taxon>
        <taxon>Cichorioideae</taxon>
        <taxon>Cichorieae</taxon>
        <taxon>Lactucinae</taxon>
        <taxon>Lactuca</taxon>
    </lineage>
</organism>
<proteinExistence type="predicted"/>
<feature type="region of interest" description="Disordered" evidence="1">
    <location>
        <begin position="66"/>
        <end position="101"/>
    </location>
</feature>
<sequence length="138" mass="14836">MPVGLDDSLEDERDLDQMMADRSAAEIGLDTMEGVASREKLPHHHNDQGVLLGACLYGEKSASSLADGIKNQGEGNEKIPKDVQSSSSSSPSGHHERKPLRPLNYFDWCGGVMGKYVVGELKPPSLVMASTYGSGKHP</sequence>
<feature type="region of interest" description="Disordered" evidence="1">
    <location>
        <begin position="1"/>
        <end position="25"/>
    </location>
</feature>
<dbReference type="Proteomes" id="UP001177003">
    <property type="component" value="Chromosome 8"/>
</dbReference>
<dbReference type="EMBL" id="OX465084">
    <property type="protein sequence ID" value="CAI9297002.1"/>
    <property type="molecule type" value="Genomic_DNA"/>
</dbReference>
<gene>
    <name evidence="2" type="ORF">LSALG_LOCUS35837</name>
</gene>
<evidence type="ECO:0000313" key="2">
    <source>
        <dbReference type="EMBL" id="CAI9297002.1"/>
    </source>
</evidence>
<protein>
    <submittedName>
        <fullName evidence="2">Uncharacterized protein</fullName>
    </submittedName>
</protein>
<name>A0AA35ZSF2_LACSI</name>
<reference evidence="2" key="1">
    <citation type="submission" date="2023-04" db="EMBL/GenBank/DDBJ databases">
        <authorList>
            <person name="Vijverberg K."/>
            <person name="Xiong W."/>
            <person name="Schranz E."/>
        </authorList>
    </citation>
    <scope>NUCLEOTIDE SEQUENCE</scope>
</reference>
<dbReference type="AlphaFoldDB" id="A0AA35ZSF2"/>
<accession>A0AA35ZSF2</accession>